<name>A0A4U5PFT8_STECR</name>
<organism evidence="3 4">
    <name type="scientific">Steinernema carpocapsae</name>
    <name type="common">Entomopathogenic nematode</name>
    <dbReference type="NCBI Taxonomy" id="34508"/>
    <lineage>
        <taxon>Eukaryota</taxon>
        <taxon>Metazoa</taxon>
        <taxon>Ecdysozoa</taxon>
        <taxon>Nematoda</taxon>
        <taxon>Chromadorea</taxon>
        <taxon>Rhabditida</taxon>
        <taxon>Tylenchina</taxon>
        <taxon>Panagrolaimomorpha</taxon>
        <taxon>Strongyloidoidea</taxon>
        <taxon>Steinernematidae</taxon>
        <taxon>Steinernema</taxon>
    </lineage>
</organism>
<reference evidence="3 4" key="2">
    <citation type="journal article" date="2019" name="G3 (Bethesda)">
        <title>Hybrid Assembly of the Genome of the Entomopathogenic Nematode Steinernema carpocapsae Identifies the X-Chromosome.</title>
        <authorList>
            <person name="Serra L."/>
            <person name="Macchietto M."/>
            <person name="Macias-Munoz A."/>
            <person name="McGill C.J."/>
            <person name="Rodriguez I.M."/>
            <person name="Rodriguez B."/>
            <person name="Murad R."/>
            <person name="Mortazavi A."/>
        </authorList>
    </citation>
    <scope>NUCLEOTIDE SEQUENCE [LARGE SCALE GENOMIC DNA]</scope>
    <source>
        <strain evidence="3 4">ALL</strain>
    </source>
</reference>
<feature type="coiled-coil region" evidence="1">
    <location>
        <begin position="65"/>
        <end position="102"/>
    </location>
</feature>
<keyword evidence="1" id="KW-0175">Coiled coil</keyword>
<keyword evidence="4" id="KW-1185">Reference proteome</keyword>
<evidence type="ECO:0000256" key="2">
    <source>
        <dbReference type="SAM" id="MobiDB-lite"/>
    </source>
</evidence>
<feature type="coiled-coil region" evidence="1">
    <location>
        <begin position="173"/>
        <end position="207"/>
    </location>
</feature>
<gene>
    <name evidence="3" type="ORF">L596_009420</name>
</gene>
<accession>A0A4U5PFT8</accession>
<sequence>MPSLALFPVVPPISENLVPSQMLLQESDSPIPGLPEHESPEAQAVRLESELLESRKKLSECQASLKHKKNKIVSLEKSNEKLTQANKAAKLAMIKNAEMENQVKTFEKVKAERNVLKTQLQATDLYRALTDQDYPERELDRLISENGMIQFEEVLKIARSSMMATKQNHEQVVRDLRLQLDEAHKGLKEMTRKMLRVQKQLEAEKRRIPETPNAVYGAVLEAKENPTPRMNADDTISSSTSMSLSFLNTPAGIASAQRARSNEEQAETPACIKTRPSPRIANKFKAPAKRFSFSAFSEEVDIPRVSRSGKTSRRPLEEVAISEEHRSMARTTIGGMTNRFSRHTSLLEKERTATKRPLVSSSVFTSARHKKQPTTDIIQLED</sequence>
<evidence type="ECO:0000256" key="1">
    <source>
        <dbReference type="SAM" id="Coils"/>
    </source>
</evidence>
<evidence type="ECO:0000313" key="4">
    <source>
        <dbReference type="Proteomes" id="UP000298663"/>
    </source>
</evidence>
<protein>
    <submittedName>
        <fullName evidence="3">Uncharacterized protein</fullName>
    </submittedName>
</protein>
<dbReference type="Proteomes" id="UP000298663">
    <property type="component" value="Unassembled WGS sequence"/>
</dbReference>
<evidence type="ECO:0000313" key="3">
    <source>
        <dbReference type="EMBL" id="TKR95223.1"/>
    </source>
</evidence>
<dbReference type="AlphaFoldDB" id="A0A4U5PFT8"/>
<reference evidence="3 4" key="1">
    <citation type="journal article" date="2015" name="Genome Biol.">
        <title>Comparative genomics of Steinernema reveals deeply conserved gene regulatory networks.</title>
        <authorList>
            <person name="Dillman A.R."/>
            <person name="Macchietto M."/>
            <person name="Porter C.F."/>
            <person name="Rogers A."/>
            <person name="Williams B."/>
            <person name="Antoshechkin I."/>
            <person name="Lee M.M."/>
            <person name="Goodwin Z."/>
            <person name="Lu X."/>
            <person name="Lewis E.E."/>
            <person name="Goodrich-Blair H."/>
            <person name="Stock S.P."/>
            <person name="Adams B.J."/>
            <person name="Sternberg P.W."/>
            <person name="Mortazavi A."/>
        </authorList>
    </citation>
    <scope>NUCLEOTIDE SEQUENCE [LARGE SCALE GENOMIC DNA]</scope>
    <source>
        <strain evidence="3 4">ALL</strain>
    </source>
</reference>
<comment type="caution">
    <text evidence="3">The sequence shown here is derived from an EMBL/GenBank/DDBJ whole genome shotgun (WGS) entry which is preliminary data.</text>
</comment>
<proteinExistence type="predicted"/>
<feature type="region of interest" description="Disordered" evidence="2">
    <location>
        <begin position="347"/>
        <end position="382"/>
    </location>
</feature>
<dbReference type="EMBL" id="AZBU02000002">
    <property type="protein sequence ID" value="TKR95223.1"/>
    <property type="molecule type" value="Genomic_DNA"/>
</dbReference>